<organism evidence="1 2">
    <name type="scientific">Entomophthora muscae</name>
    <dbReference type="NCBI Taxonomy" id="34485"/>
    <lineage>
        <taxon>Eukaryota</taxon>
        <taxon>Fungi</taxon>
        <taxon>Fungi incertae sedis</taxon>
        <taxon>Zoopagomycota</taxon>
        <taxon>Entomophthoromycotina</taxon>
        <taxon>Entomophthoromycetes</taxon>
        <taxon>Entomophthorales</taxon>
        <taxon>Entomophthoraceae</taxon>
        <taxon>Entomophthora</taxon>
    </lineage>
</organism>
<accession>A0ACC2SXG0</accession>
<keyword evidence="2" id="KW-1185">Reference proteome</keyword>
<evidence type="ECO:0000313" key="1">
    <source>
        <dbReference type="EMBL" id="KAJ9066926.1"/>
    </source>
</evidence>
<reference evidence="1" key="1">
    <citation type="submission" date="2022-04" db="EMBL/GenBank/DDBJ databases">
        <title>Genome of the entomopathogenic fungus Entomophthora muscae.</title>
        <authorList>
            <person name="Elya C."/>
            <person name="Lovett B.R."/>
            <person name="Lee E."/>
            <person name="Macias A.M."/>
            <person name="Hajek A.E."/>
            <person name="De Bivort B.L."/>
            <person name="Kasson M.T."/>
            <person name="De Fine Licht H.H."/>
            <person name="Stajich J.E."/>
        </authorList>
    </citation>
    <scope>NUCLEOTIDE SEQUENCE</scope>
    <source>
        <strain evidence="1">Berkeley</strain>
    </source>
</reference>
<comment type="caution">
    <text evidence="1">The sequence shown here is derived from an EMBL/GenBank/DDBJ whole genome shotgun (WGS) entry which is preliminary data.</text>
</comment>
<name>A0ACC2SXG0_9FUNG</name>
<proteinExistence type="predicted"/>
<protein>
    <submittedName>
        <fullName evidence="1">Uncharacterized protein</fullName>
    </submittedName>
</protein>
<dbReference type="Proteomes" id="UP001165960">
    <property type="component" value="Unassembled WGS sequence"/>
</dbReference>
<gene>
    <name evidence="1" type="ORF">DSO57_1005002</name>
</gene>
<sequence>MNLFTFFAVITAYLGFGGHQFNSNRYRPIMDNTNYMFYEEQPQLASSYTQPFPLLEPSNPTMSIAAYTAKYIESSYLTELTPFIMSFTVVGLIHTVLIH</sequence>
<dbReference type="EMBL" id="QTSX02004273">
    <property type="protein sequence ID" value="KAJ9066926.1"/>
    <property type="molecule type" value="Genomic_DNA"/>
</dbReference>
<evidence type="ECO:0000313" key="2">
    <source>
        <dbReference type="Proteomes" id="UP001165960"/>
    </source>
</evidence>